<dbReference type="GO" id="GO:0160148">
    <property type="term" value="F:tRNA pseudouridine(55) synthase activity"/>
    <property type="evidence" value="ECO:0007669"/>
    <property type="project" value="UniProtKB-EC"/>
</dbReference>
<protein>
    <recommendedName>
        <fullName evidence="5">tRNA pseudouridine synthase B</fullName>
        <ecNumber evidence="5">5.4.99.25</ecNumber>
    </recommendedName>
    <alternativeName>
        <fullName evidence="5">tRNA pseudouridine(55) synthase</fullName>
        <shortName evidence="5">Psi55 synthase</shortName>
    </alternativeName>
    <alternativeName>
        <fullName evidence="5">tRNA pseudouridylate synthase</fullName>
    </alternativeName>
    <alternativeName>
        <fullName evidence="5">tRNA-uridine isomerase</fullName>
    </alternativeName>
</protein>
<dbReference type="EMBL" id="JADIMT010000080">
    <property type="protein sequence ID" value="MBO8436714.1"/>
    <property type="molecule type" value="Genomic_DNA"/>
</dbReference>
<evidence type="ECO:0000256" key="4">
    <source>
        <dbReference type="ARBA" id="ARBA00023235"/>
    </source>
</evidence>
<evidence type="ECO:0000256" key="3">
    <source>
        <dbReference type="ARBA" id="ARBA00022694"/>
    </source>
</evidence>
<dbReference type="PANTHER" id="PTHR13767:SF2">
    <property type="entry name" value="PSEUDOURIDYLATE SYNTHASE TRUB1"/>
    <property type="match status" value="1"/>
</dbReference>
<comment type="function">
    <text evidence="5">Responsible for synthesis of pseudouridine from uracil-55 in the psi GC loop of transfer RNAs.</text>
</comment>
<dbReference type="InterPro" id="IPR020103">
    <property type="entry name" value="PsdUridine_synth_cat_dom_sf"/>
</dbReference>
<dbReference type="NCBIfam" id="TIGR00431">
    <property type="entry name" value="TruB"/>
    <property type="match status" value="1"/>
</dbReference>
<accession>A0A9D9H5L1</accession>
<feature type="active site" description="Nucleophile" evidence="5">
    <location>
        <position position="40"/>
    </location>
</feature>
<feature type="domain" description="Pseudouridine synthase II N-terminal" evidence="6">
    <location>
        <begin position="25"/>
        <end position="171"/>
    </location>
</feature>
<dbReference type="InterPro" id="IPR014780">
    <property type="entry name" value="tRNA_psdUridine_synth_TruB"/>
</dbReference>
<keyword evidence="4 5" id="KW-0413">Isomerase</keyword>
<comment type="similarity">
    <text evidence="2 5">Belongs to the pseudouridine synthase TruB family. Type 1 subfamily.</text>
</comment>
<evidence type="ECO:0000256" key="1">
    <source>
        <dbReference type="ARBA" id="ARBA00000385"/>
    </source>
</evidence>
<dbReference type="SUPFAM" id="SSF55120">
    <property type="entry name" value="Pseudouridine synthase"/>
    <property type="match status" value="1"/>
</dbReference>
<name>A0A9D9H5L1_9SPIO</name>
<evidence type="ECO:0000313" key="8">
    <source>
        <dbReference type="Proteomes" id="UP000823615"/>
    </source>
</evidence>
<reference evidence="7" key="2">
    <citation type="journal article" date="2021" name="PeerJ">
        <title>Extensive microbial diversity within the chicken gut microbiome revealed by metagenomics and culture.</title>
        <authorList>
            <person name="Gilroy R."/>
            <person name="Ravi A."/>
            <person name="Getino M."/>
            <person name="Pursley I."/>
            <person name="Horton D.L."/>
            <person name="Alikhan N.F."/>
            <person name="Baker D."/>
            <person name="Gharbi K."/>
            <person name="Hall N."/>
            <person name="Watson M."/>
            <person name="Adriaenssens E.M."/>
            <person name="Foster-Nyarko E."/>
            <person name="Jarju S."/>
            <person name="Secka A."/>
            <person name="Antonio M."/>
            <person name="Oren A."/>
            <person name="Chaudhuri R.R."/>
            <person name="La Ragione R."/>
            <person name="Hildebrand F."/>
            <person name="Pallen M.J."/>
        </authorList>
    </citation>
    <scope>NUCLEOTIDE SEQUENCE</scope>
    <source>
        <strain evidence="7">7293</strain>
    </source>
</reference>
<dbReference type="GO" id="GO:0031119">
    <property type="term" value="P:tRNA pseudouridine synthesis"/>
    <property type="evidence" value="ECO:0007669"/>
    <property type="project" value="UniProtKB-UniRule"/>
</dbReference>
<proteinExistence type="inferred from homology"/>
<keyword evidence="3 5" id="KW-0819">tRNA processing</keyword>
<dbReference type="Gene3D" id="3.30.2350.10">
    <property type="entry name" value="Pseudouridine synthase"/>
    <property type="match status" value="1"/>
</dbReference>
<dbReference type="CDD" id="cd02573">
    <property type="entry name" value="PseudoU_synth_EcTruB"/>
    <property type="match status" value="1"/>
</dbReference>
<reference evidence="7" key="1">
    <citation type="submission" date="2020-10" db="EMBL/GenBank/DDBJ databases">
        <authorList>
            <person name="Gilroy R."/>
        </authorList>
    </citation>
    <scope>NUCLEOTIDE SEQUENCE</scope>
    <source>
        <strain evidence="7">7293</strain>
    </source>
</reference>
<dbReference type="HAMAP" id="MF_01080">
    <property type="entry name" value="TruB_bact"/>
    <property type="match status" value="1"/>
</dbReference>
<evidence type="ECO:0000259" key="6">
    <source>
        <dbReference type="Pfam" id="PF01509"/>
    </source>
</evidence>
<evidence type="ECO:0000256" key="2">
    <source>
        <dbReference type="ARBA" id="ARBA00005642"/>
    </source>
</evidence>
<dbReference type="Pfam" id="PF01509">
    <property type="entry name" value="TruB_N"/>
    <property type="match status" value="1"/>
</dbReference>
<evidence type="ECO:0000313" key="7">
    <source>
        <dbReference type="EMBL" id="MBO8436714.1"/>
    </source>
</evidence>
<comment type="catalytic activity">
    <reaction evidence="1 5">
        <text>uridine(55) in tRNA = pseudouridine(55) in tRNA</text>
        <dbReference type="Rhea" id="RHEA:42532"/>
        <dbReference type="Rhea" id="RHEA-COMP:10101"/>
        <dbReference type="Rhea" id="RHEA-COMP:10102"/>
        <dbReference type="ChEBI" id="CHEBI:65314"/>
        <dbReference type="ChEBI" id="CHEBI:65315"/>
        <dbReference type="EC" id="5.4.99.25"/>
    </reaction>
</comment>
<dbReference type="EC" id="5.4.99.25" evidence="5"/>
<dbReference type="Proteomes" id="UP000823615">
    <property type="component" value="Unassembled WGS sequence"/>
</dbReference>
<organism evidence="7 8">
    <name type="scientific">Candidatus Ornithospirochaeta stercoripullorum</name>
    <dbReference type="NCBI Taxonomy" id="2840899"/>
    <lineage>
        <taxon>Bacteria</taxon>
        <taxon>Pseudomonadati</taxon>
        <taxon>Spirochaetota</taxon>
        <taxon>Spirochaetia</taxon>
        <taxon>Spirochaetales</taxon>
        <taxon>Spirochaetaceae</taxon>
        <taxon>Spirochaetaceae incertae sedis</taxon>
        <taxon>Candidatus Ornithospirochaeta</taxon>
    </lineage>
</organism>
<dbReference type="GO" id="GO:1990481">
    <property type="term" value="P:mRNA pseudouridine synthesis"/>
    <property type="evidence" value="ECO:0007669"/>
    <property type="project" value="TreeGrafter"/>
</dbReference>
<dbReference type="AlphaFoldDB" id="A0A9D9H5L1"/>
<sequence length="279" mass="30667">MRSFSIQLLDKEKGITSFQALSPLKREMKGVKVGHAGTLDRFASGMIVALTGGATKLNPIFSSFDKEYIASIRFGEETDTLDPEGNVIASAALPSQESVRAVLPSFLGRQMQTPPVYSAIHVDGKRAYKEARKGKDVEMPEREIEVSSILLLSQSDDEAVIRVSVSKGTYIRALARDIARACGSCGYLTDLRRIRTGPWQLSDSGKDSIELLSMTGLLSTVVLSERERIAVENGTITRRAVLSDSDSTLPYCFLFFGSELFGIGEKTDGRYRILSRLDR</sequence>
<gene>
    <name evidence="5 7" type="primary">truB</name>
    <name evidence="7" type="ORF">IAA97_07025</name>
</gene>
<evidence type="ECO:0000256" key="5">
    <source>
        <dbReference type="HAMAP-Rule" id="MF_01080"/>
    </source>
</evidence>
<dbReference type="GO" id="GO:0003723">
    <property type="term" value="F:RNA binding"/>
    <property type="evidence" value="ECO:0007669"/>
    <property type="project" value="InterPro"/>
</dbReference>
<dbReference type="InterPro" id="IPR002501">
    <property type="entry name" value="PsdUridine_synth_N"/>
</dbReference>
<dbReference type="PANTHER" id="PTHR13767">
    <property type="entry name" value="TRNA-PSEUDOURIDINE SYNTHASE"/>
    <property type="match status" value="1"/>
</dbReference>
<comment type="caution">
    <text evidence="7">The sequence shown here is derived from an EMBL/GenBank/DDBJ whole genome shotgun (WGS) entry which is preliminary data.</text>
</comment>